<dbReference type="EMBL" id="QMDX01000001">
    <property type="protein sequence ID" value="TSD15654.1"/>
    <property type="molecule type" value="Genomic_DNA"/>
</dbReference>
<evidence type="ECO:0000256" key="3">
    <source>
        <dbReference type="ARBA" id="ARBA00022827"/>
    </source>
</evidence>
<dbReference type="PANTHER" id="PTHR46568:SF1">
    <property type="entry name" value="ALKYLDIHYDROXYACETONEPHOSPHATE SYNTHASE, PEROXISOMAL"/>
    <property type="match status" value="1"/>
</dbReference>
<feature type="compositionally biased region" description="Acidic residues" evidence="4">
    <location>
        <begin position="384"/>
        <end position="399"/>
    </location>
</feature>
<dbReference type="GO" id="GO:0071949">
    <property type="term" value="F:FAD binding"/>
    <property type="evidence" value="ECO:0007669"/>
    <property type="project" value="InterPro"/>
</dbReference>
<proteinExistence type="inferred from homology"/>
<accession>A0A554NE29</accession>
<dbReference type="InterPro" id="IPR025650">
    <property type="entry name" value="Alkyl-DHAP_Synthase"/>
</dbReference>
<dbReference type="InterPro" id="IPR036318">
    <property type="entry name" value="FAD-bd_PCMH-like_sf"/>
</dbReference>
<evidence type="ECO:0000256" key="1">
    <source>
        <dbReference type="ARBA" id="ARBA00008000"/>
    </source>
</evidence>
<evidence type="ECO:0000259" key="5">
    <source>
        <dbReference type="PROSITE" id="PS51387"/>
    </source>
</evidence>
<dbReference type="Gene3D" id="3.30.465.10">
    <property type="match status" value="1"/>
</dbReference>
<feature type="region of interest" description="Disordered" evidence="4">
    <location>
        <begin position="366"/>
        <end position="402"/>
    </location>
</feature>
<keyword evidence="2" id="KW-0285">Flavoprotein</keyword>
<feature type="domain" description="FAD-binding PCMH-type" evidence="5">
    <location>
        <begin position="104"/>
        <end position="285"/>
    </location>
</feature>
<dbReference type="SUPFAM" id="SSF55103">
    <property type="entry name" value="FAD-linked oxidases, C-terminal domain"/>
    <property type="match status" value="1"/>
</dbReference>
<dbReference type="GO" id="GO:0008609">
    <property type="term" value="F:alkylglycerone-phosphate synthase activity"/>
    <property type="evidence" value="ECO:0007669"/>
    <property type="project" value="InterPro"/>
</dbReference>
<dbReference type="AlphaFoldDB" id="A0A554NE29"/>
<dbReference type="PROSITE" id="PS51387">
    <property type="entry name" value="FAD_PCMH"/>
    <property type="match status" value="1"/>
</dbReference>
<evidence type="ECO:0000256" key="4">
    <source>
        <dbReference type="SAM" id="MobiDB-lite"/>
    </source>
</evidence>
<sequence>MSTDAASDDGAEERRESFWAWGWADRLPTDAERRELKGRIEGMLGFPERPLLDLPELADIELPPPAVEPPADLSCEATTAKRDRVTHSYGSAYRDLVRGFHGRFDDAPDVVAYPEDESEVAAVLSWAEAAKVAVVPFGGGTSVVGGVECEGTGFAGVCSLDMGRMDDVVEVDEHSRSARIQAGATGPEIQAQLADHDLQLRHYPQSYEFSTFGGWVATRAGGHFATRYTRIDDFIESVRAVTPAGSLKTRRLPASGAGPDPNRFLLGSEGAFGVVTEGWARVQPRPPYRARATVRFDDYWDAVAACREVVQARLTPANCRLLDANEAMLNEVAFDGSSVLLLGFESTDSLPPIAADLDRAVEIAESHGGRVSEGPTTEDRTAEDGSDGTEGMTEDDGGDSGEWRDAFVEAPYMFNSLVSMGVLVDTFETAVTWDQFPALHRAIRERVTDAMEEECGAGFLSCRFTHAYEDGPAPYYTLLAPATVGRELEQWRGIKEAASDTLMEFGATITHHHAVGRVHRDHYHEEVPESYLDALRSMKRTLDPEGIMNPGALL</sequence>
<dbReference type="InParanoid" id="A0A554NE29"/>
<dbReference type="Gene3D" id="1.10.45.10">
    <property type="entry name" value="Vanillyl-alcohol Oxidase, Chain A, domain 4"/>
    <property type="match status" value="1"/>
</dbReference>
<dbReference type="GO" id="GO:0008610">
    <property type="term" value="P:lipid biosynthetic process"/>
    <property type="evidence" value="ECO:0007669"/>
    <property type="project" value="InterPro"/>
</dbReference>
<evidence type="ECO:0000313" key="7">
    <source>
        <dbReference type="Proteomes" id="UP000319894"/>
    </source>
</evidence>
<comment type="caution">
    <text evidence="6">The sequence shown here is derived from an EMBL/GenBank/DDBJ whole genome shotgun (WGS) entry which is preliminary data.</text>
</comment>
<name>A0A554NE29_9EURY</name>
<dbReference type="Pfam" id="PF01565">
    <property type="entry name" value="FAD_binding_4"/>
    <property type="match status" value="1"/>
</dbReference>
<dbReference type="InterPro" id="IPR006094">
    <property type="entry name" value="Oxid_FAD_bind_N"/>
</dbReference>
<keyword evidence="3" id="KW-0274">FAD</keyword>
<dbReference type="Pfam" id="PF02913">
    <property type="entry name" value="FAD-oxidase_C"/>
    <property type="match status" value="1"/>
</dbReference>
<gene>
    <name evidence="6" type="ORF">DP107_00230</name>
</gene>
<keyword evidence="7" id="KW-1185">Reference proteome</keyword>
<evidence type="ECO:0000313" key="6">
    <source>
        <dbReference type="EMBL" id="TSD15654.1"/>
    </source>
</evidence>
<reference evidence="6 7" key="1">
    <citation type="submission" date="2018-06" db="EMBL/GenBank/DDBJ databases">
        <title>Natronomonas sp. F16-60 a new haloarchaeon isolated from a solar saltern of Isla Cristina, Huelva, Spain.</title>
        <authorList>
            <person name="Duran-Viseras A."/>
            <person name="Sanchez-Porro C."/>
            <person name="Ventosa A."/>
        </authorList>
    </citation>
    <scope>NUCLEOTIDE SEQUENCE [LARGE SCALE GENOMIC DNA]</scope>
    <source>
        <strain evidence="6 7">F16-60</strain>
    </source>
</reference>
<dbReference type="InterPro" id="IPR016166">
    <property type="entry name" value="FAD-bd_PCMH"/>
</dbReference>
<dbReference type="InterPro" id="IPR004113">
    <property type="entry name" value="FAD-bd_oxidored_4_C"/>
</dbReference>
<dbReference type="OrthoDB" id="26910at2157"/>
<dbReference type="PANTHER" id="PTHR46568">
    <property type="entry name" value="ALKYLDIHYDROXYACETONEPHOSPHATE SYNTHASE, PEROXISOMAL"/>
    <property type="match status" value="1"/>
</dbReference>
<protein>
    <submittedName>
        <fullName evidence="6">FAD-binding oxidoreductase</fullName>
    </submittedName>
</protein>
<dbReference type="InterPro" id="IPR016164">
    <property type="entry name" value="FAD-linked_Oxase-like_C"/>
</dbReference>
<dbReference type="SUPFAM" id="SSF56176">
    <property type="entry name" value="FAD-binding/transporter-associated domain-like"/>
    <property type="match status" value="1"/>
</dbReference>
<dbReference type="InterPro" id="IPR016171">
    <property type="entry name" value="Vanillyl_alc_oxidase_C-sub2"/>
</dbReference>
<evidence type="ECO:0000256" key="2">
    <source>
        <dbReference type="ARBA" id="ARBA00022630"/>
    </source>
</evidence>
<dbReference type="RefSeq" id="WP_144260128.1">
    <property type="nucleotide sequence ID" value="NZ_QMDX01000001.1"/>
</dbReference>
<dbReference type="Proteomes" id="UP000319894">
    <property type="component" value="Unassembled WGS sequence"/>
</dbReference>
<organism evidence="6 7">
    <name type="scientific">Haloglomus irregulare</name>
    <dbReference type="NCBI Taxonomy" id="2234134"/>
    <lineage>
        <taxon>Archaea</taxon>
        <taxon>Methanobacteriati</taxon>
        <taxon>Methanobacteriota</taxon>
        <taxon>Stenosarchaea group</taxon>
        <taxon>Halobacteria</taxon>
        <taxon>Halobacteriales</taxon>
        <taxon>Natronomonadaceae</taxon>
        <taxon>Haloglomus</taxon>
    </lineage>
</organism>
<dbReference type="InterPro" id="IPR016169">
    <property type="entry name" value="FAD-bd_PCMH_sub2"/>
</dbReference>
<dbReference type="Gene3D" id="3.30.300.330">
    <property type="match status" value="1"/>
</dbReference>
<comment type="similarity">
    <text evidence="1">Belongs to the FAD-binding oxidoreductase/transferase type 4 family.</text>
</comment>